<evidence type="ECO:0000256" key="5">
    <source>
        <dbReference type="ARBA" id="ARBA00022786"/>
    </source>
</evidence>
<comment type="catalytic activity">
    <reaction evidence="1">
        <text>Thiol-dependent hydrolysis of ester, thioester, amide, peptide and isopeptide bonds formed by the C-terminal Gly of ubiquitin (a 76-residue protein attached to proteins as an intracellular targeting signal).</text>
        <dbReference type="EC" id="3.4.19.12"/>
    </reaction>
</comment>
<comment type="caution">
    <text evidence="8">Lacks conserved residue(s) required for the propagation of feature annotation.</text>
</comment>
<dbReference type="Pfam" id="PF01088">
    <property type="entry name" value="Peptidase_C12"/>
    <property type="match status" value="1"/>
</dbReference>
<dbReference type="WBParaSite" id="Hba_17370">
    <property type="protein sequence ID" value="Hba_17370"/>
    <property type="gene ID" value="Hba_17370"/>
</dbReference>
<evidence type="ECO:0000256" key="8">
    <source>
        <dbReference type="PROSITE-ProRule" id="PRU01393"/>
    </source>
</evidence>
<evidence type="ECO:0000256" key="6">
    <source>
        <dbReference type="ARBA" id="ARBA00022801"/>
    </source>
</evidence>
<dbReference type="InterPro" id="IPR001578">
    <property type="entry name" value="Peptidase_C12_UCH"/>
</dbReference>
<evidence type="ECO:0000256" key="7">
    <source>
        <dbReference type="ARBA" id="ARBA00022807"/>
    </source>
</evidence>
<dbReference type="Proteomes" id="UP000095283">
    <property type="component" value="Unplaced"/>
</dbReference>
<keyword evidence="5" id="KW-0833">Ubl conjugation pathway</keyword>
<keyword evidence="7" id="KW-0788">Thiol protease</keyword>
<dbReference type="PANTHER" id="PTHR10589:SF17">
    <property type="entry name" value="UBIQUITIN CARBOXYL-TERMINAL HYDROLASE"/>
    <property type="match status" value="1"/>
</dbReference>
<proteinExistence type="inferred from homology"/>
<keyword evidence="4" id="KW-0645">Protease</keyword>
<dbReference type="InterPro" id="IPR036959">
    <property type="entry name" value="Peptidase_C12_UCH_sf"/>
</dbReference>
<dbReference type="AlphaFoldDB" id="A0A1I7XIN0"/>
<dbReference type="GO" id="GO:0005737">
    <property type="term" value="C:cytoplasm"/>
    <property type="evidence" value="ECO:0007669"/>
    <property type="project" value="TreeGrafter"/>
</dbReference>
<dbReference type="GO" id="GO:0006511">
    <property type="term" value="P:ubiquitin-dependent protein catabolic process"/>
    <property type="evidence" value="ECO:0007669"/>
    <property type="project" value="InterPro"/>
</dbReference>
<keyword evidence="6" id="KW-0378">Hydrolase</keyword>
<dbReference type="PROSITE" id="PS52048">
    <property type="entry name" value="UCH_DOMAIN"/>
    <property type="match status" value="1"/>
</dbReference>
<dbReference type="SUPFAM" id="SSF54001">
    <property type="entry name" value="Cysteine proteinases"/>
    <property type="match status" value="1"/>
</dbReference>
<accession>A0A1I7XIN0</accession>
<dbReference type="GO" id="GO:0004843">
    <property type="term" value="F:cysteine-type deubiquitinase activity"/>
    <property type="evidence" value="ECO:0007669"/>
    <property type="project" value="UniProtKB-EC"/>
</dbReference>
<reference evidence="11" key="1">
    <citation type="submission" date="2016-11" db="UniProtKB">
        <authorList>
            <consortium name="WormBaseParasite"/>
        </authorList>
    </citation>
    <scope>IDENTIFICATION</scope>
</reference>
<dbReference type="PANTHER" id="PTHR10589">
    <property type="entry name" value="UBIQUITIN CARBOXYL-TERMINAL HYDROLASE"/>
    <property type="match status" value="1"/>
</dbReference>
<dbReference type="Gene3D" id="3.40.532.10">
    <property type="entry name" value="Peptidase C12, ubiquitin carboxyl-terminal hydrolase"/>
    <property type="match status" value="1"/>
</dbReference>
<evidence type="ECO:0000259" key="9">
    <source>
        <dbReference type="PROSITE" id="PS52048"/>
    </source>
</evidence>
<comment type="similarity">
    <text evidence="2 8">Belongs to the peptidase C12 family.</text>
</comment>
<evidence type="ECO:0000256" key="4">
    <source>
        <dbReference type="ARBA" id="ARBA00022670"/>
    </source>
</evidence>
<evidence type="ECO:0000256" key="2">
    <source>
        <dbReference type="ARBA" id="ARBA00009326"/>
    </source>
</evidence>
<evidence type="ECO:0000313" key="10">
    <source>
        <dbReference type="Proteomes" id="UP000095283"/>
    </source>
</evidence>
<sequence>MHYSGSGSFYKWLTVAKGVDADQRSDLLANDDILAAAHDEAARNGDSQQPTKVDHHFICYVNLKGILYEIDSRAPFPRPLGPTSCDTLVKDAGLACNHLMKELNNVSFAAMALIPKK</sequence>
<evidence type="ECO:0000256" key="3">
    <source>
        <dbReference type="ARBA" id="ARBA00012759"/>
    </source>
</evidence>
<organism evidence="10 11">
    <name type="scientific">Heterorhabditis bacteriophora</name>
    <name type="common">Entomopathogenic nematode worm</name>
    <dbReference type="NCBI Taxonomy" id="37862"/>
    <lineage>
        <taxon>Eukaryota</taxon>
        <taxon>Metazoa</taxon>
        <taxon>Ecdysozoa</taxon>
        <taxon>Nematoda</taxon>
        <taxon>Chromadorea</taxon>
        <taxon>Rhabditida</taxon>
        <taxon>Rhabditina</taxon>
        <taxon>Rhabditomorpha</taxon>
        <taxon>Strongyloidea</taxon>
        <taxon>Heterorhabditidae</taxon>
        <taxon>Heterorhabditis</taxon>
    </lineage>
</organism>
<dbReference type="InterPro" id="IPR038765">
    <property type="entry name" value="Papain-like_cys_pep_sf"/>
</dbReference>
<feature type="domain" description="UCH catalytic" evidence="9">
    <location>
        <begin position="1"/>
        <end position="115"/>
    </location>
</feature>
<keyword evidence="10" id="KW-1185">Reference proteome</keyword>
<protein>
    <recommendedName>
        <fullName evidence="3">ubiquitinyl hydrolase 1</fullName>
        <ecNumber evidence="3">3.4.19.12</ecNumber>
    </recommendedName>
</protein>
<dbReference type="GO" id="GO:0016579">
    <property type="term" value="P:protein deubiquitination"/>
    <property type="evidence" value="ECO:0007669"/>
    <property type="project" value="TreeGrafter"/>
</dbReference>
<dbReference type="EC" id="3.4.19.12" evidence="3"/>
<evidence type="ECO:0000313" key="11">
    <source>
        <dbReference type="WBParaSite" id="Hba_17370"/>
    </source>
</evidence>
<evidence type="ECO:0000256" key="1">
    <source>
        <dbReference type="ARBA" id="ARBA00000707"/>
    </source>
</evidence>
<name>A0A1I7XIN0_HETBA</name>